<dbReference type="EMBL" id="JAUEPU010000032">
    <property type="protein sequence ID" value="KAK0491935.1"/>
    <property type="molecule type" value="Genomic_DNA"/>
</dbReference>
<keyword evidence="1" id="KW-0472">Membrane</keyword>
<accession>A0AA39PWN5</accession>
<gene>
    <name evidence="2" type="ORF">EDD18DRAFT_1080156</name>
</gene>
<protein>
    <submittedName>
        <fullName evidence="2">Uncharacterized protein</fullName>
    </submittedName>
</protein>
<feature type="non-terminal residue" evidence="2">
    <location>
        <position position="1"/>
    </location>
</feature>
<keyword evidence="1" id="KW-0812">Transmembrane</keyword>
<name>A0AA39PWN5_9AGAR</name>
<dbReference type="Proteomes" id="UP001175228">
    <property type="component" value="Unassembled WGS sequence"/>
</dbReference>
<keyword evidence="3" id="KW-1185">Reference proteome</keyword>
<evidence type="ECO:0000256" key="1">
    <source>
        <dbReference type="SAM" id="Phobius"/>
    </source>
</evidence>
<keyword evidence="1" id="KW-1133">Transmembrane helix</keyword>
<reference evidence="2" key="1">
    <citation type="submission" date="2023-06" db="EMBL/GenBank/DDBJ databases">
        <authorList>
            <consortium name="Lawrence Berkeley National Laboratory"/>
            <person name="Ahrendt S."/>
            <person name="Sahu N."/>
            <person name="Indic B."/>
            <person name="Wong-Bajracharya J."/>
            <person name="Merenyi Z."/>
            <person name="Ke H.-M."/>
            <person name="Monk M."/>
            <person name="Kocsube S."/>
            <person name="Drula E."/>
            <person name="Lipzen A."/>
            <person name="Balint B."/>
            <person name="Henrissat B."/>
            <person name="Andreopoulos B."/>
            <person name="Martin F.M."/>
            <person name="Harder C.B."/>
            <person name="Rigling D."/>
            <person name="Ford K.L."/>
            <person name="Foster G.D."/>
            <person name="Pangilinan J."/>
            <person name="Papanicolaou A."/>
            <person name="Barry K."/>
            <person name="LaButti K."/>
            <person name="Viragh M."/>
            <person name="Koriabine M."/>
            <person name="Yan M."/>
            <person name="Riley R."/>
            <person name="Champramary S."/>
            <person name="Plett K.L."/>
            <person name="Tsai I.J."/>
            <person name="Slot J."/>
            <person name="Sipos G."/>
            <person name="Plett J."/>
            <person name="Nagy L.G."/>
            <person name="Grigoriev I.V."/>
        </authorList>
    </citation>
    <scope>NUCLEOTIDE SEQUENCE</scope>
    <source>
        <strain evidence="2">HWK02</strain>
    </source>
</reference>
<feature type="transmembrane region" description="Helical" evidence="1">
    <location>
        <begin position="33"/>
        <end position="52"/>
    </location>
</feature>
<evidence type="ECO:0000313" key="3">
    <source>
        <dbReference type="Proteomes" id="UP001175228"/>
    </source>
</evidence>
<organism evidence="2 3">
    <name type="scientific">Armillaria luteobubalina</name>
    <dbReference type="NCBI Taxonomy" id="153913"/>
    <lineage>
        <taxon>Eukaryota</taxon>
        <taxon>Fungi</taxon>
        <taxon>Dikarya</taxon>
        <taxon>Basidiomycota</taxon>
        <taxon>Agaricomycotina</taxon>
        <taxon>Agaricomycetes</taxon>
        <taxon>Agaricomycetidae</taxon>
        <taxon>Agaricales</taxon>
        <taxon>Marasmiineae</taxon>
        <taxon>Physalacriaceae</taxon>
        <taxon>Armillaria</taxon>
    </lineage>
</organism>
<proteinExistence type="predicted"/>
<evidence type="ECO:0000313" key="2">
    <source>
        <dbReference type="EMBL" id="KAK0491935.1"/>
    </source>
</evidence>
<comment type="caution">
    <text evidence="2">The sequence shown here is derived from an EMBL/GenBank/DDBJ whole genome shotgun (WGS) entry which is preliminary data.</text>
</comment>
<dbReference type="AlphaFoldDB" id="A0AA39PWN5"/>
<sequence>FFNLIIMHWYNLLAMRTIRPSLFQQNPLGSKTCNVFIFPAMVAMLAIVWSISSQYL</sequence>